<dbReference type="VEuPathDB" id="FungiDB:C5L36_0D05360"/>
<reference evidence="2 5" key="2">
    <citation type="submission" date="2018-06" db="EMBL/GenBank/DDBJ databases">
        <title>Population genomics shows no distinction between pathogenic Candida krusei and environmental Pichia kudriavzevii: One species, four names.</title>
        <authorList>
            <person name="Douglass A.P."/>
            <person name="Offei B."/>
            <person name="Braun-Galleani S."/>
            <person name="Coughlan A.Y."/>
            <person name="Martos A."/>
            <person name="Ortiz-Merino R.A."/>
            <person name="Byrne K.P."/>
            <person name="Wolfe K.H."/>
        </authorList>
    </citation>
    <scope>NUCLEOTIDE SEQUENCE [LARGE SCALE GENOMIC DNA]</scope>
    <source>
        <strain evidence="2 5">CBS573</strain>
    </source>
</reference>
<dbReference type="AlphaFoldDB" id="A0A1Z8JQ90"/>
<dbReference type="EMBL" id="NHMM01000003">
    <property type="protein sequence ID" value="OUT22773.1"/>
    <property type="molecule type" value="Genomic_DNA"/>
</dbReference>
<dbReference type="Pfam" id="PF15159">
    <property type="entry name" value="PIG-Y"/>
    <property type="match status" value="1"/>
</dbReference>
<evidence type="ECO:0000313" key="4">
    <source>
        <dbReference type="Proteomes" id="UP000195871"/>
    </source>
</evidence>
<keyword evidence="1" id="KW-0472">Membrane</keyword>
<dbReference type="GeneID" id="40385639"/>
<keyword evidence="1" id="KW-0812">Transmembrane</keyword>
<dbReference type="InterPro" id="IPR029164">
    <property type="entry name" value="PIG-Y"/>
</dbReference>
<dbReference type="Proteomes" id="UP000249293">
    <property type="component" value="Chromosome 4"/>
</dbReference>
<organism evidence="3 4">
    <name type="scientific">Pichia kudriavzevii</name>
    <name type="common">Yeast</name>
    <name type="synonym">Issatchenkia orientalis</name>
    <dbReference type="NCBI Taxonomy" id="4909"/>
    <lineage>
        <taxon>Eukaryota</taxon>
        <taxon>Fungi</taxon>
        <taxon>Dikarya</taxon>
        <taxon>Ascomycota</taxon>
        <taxon>Saccharomycotina</taxon>
        <taxon>Pichiomycetes</taxon>
        <taxon>Pichiales</taxon>
        <taxon>Pichiaceae</taxon>
        <taxon>Pichia</taxon>
    </lineage>
</organism>
<keyword evidence="1" id="KW-1133">Transmembrane helix</keyword>
<proteinExistence type="predicted"/>
<gene>
    <name evidence="2" type="ORF">C5L36_0D05360</name>
    <name evidence="3" type="ORF">CAS74_002518</name>
</gene>
<dbReference type="OrthoDB" id="2157498at2759"/>
<dbReference type="PANTHER" id="PTHR39400:SF1">
    <property type="entry name" value="PIG-P DOMAIN-CONTAINING PROTEIN"/>
    <property type="match status" value="1"/>
</dbReference>
<dbReference type="PANTHER" id="PTHR39400">
    <property type="entry name" value="YALI0E29227P"/>
    <property type="match status" value="1"/>
</dbReference>
<reference evidence="3 4" key="1">
    <citation type="submission" date="2017-05" db="EMBL/GenBank/DDBJ databases">
        <title>The Genome Sequence of Candida krusei Ckrusei653.</title>
        <authorList>
            <person name="Cuomo C."/>
            <person name="Forche A."/>
            <person name="Young S."/>
            <person name="Abouelleil A."/>
            <person name="Cao P."/>
            <person name="Chapman S."/>
            <person name="Cusick C."/>
            <person name="Shea T."/>
            <person name="Nusbaum C."/>
            <person name="Birren B."/>
        </authorList>
    </citation>
    <scope>NUCLEOTIDE SEQUENCE [LARGE SCALE GENOMIC DNA]</scope>
    <source>
        <strain evidence="3 4">Ckrusei653</strain>
    </source>
</reference>
<evidence type="ECO:0000256" key="1">
    <source>
        <dbReference type="SAM" id="Phobius"/>
    </source>
</evidence>
<evidence type="ECO:0000313" key="5">
    <source>
        <dbReference type="Proteomes" id="UP000249293"/>
    </source>
</evidence>
<dbReference type="Proteomes" id="UP000195871">
    <property type="component" value="Unassembled WGS sequence"/>
</dbReference>
<feature type="transmembrane region" description="Helical" evidence="1">
    <location>
        <begin position="29"/>
        <end position="53"/>
    </location>
</feature>
<protein>
    <submittedName>
        <fullName evidence="3">Uncharacterized protein</fullName>
    </submittedName>
</protein>
<name>A0A1Z8JQ90_PICKU</name>
<sequence length="123" mass="14432">MPHAGGRRAGDPQHQSYISEDEYLCSLKVYGYSIIVVTWLVFTVSIGTIFNLWEWCLDVGSVKEWLLKNRWISLVYREVSLQEKPVENYYIFVFFLNFVILWIWAVSSWISMKLFRHSKGGGS</sequence>
<evidence type="ECO:0000313" key="3">
    <source>
        <dbReference type="EMBL" id="OUT22773.1"/>
    </source>
</evidence>
<dbReference type="EMBL" id="CP028776">
    <property type="protein sequence ID" value="AWU77810.1"/>
    <property type="molecule type" value="Genomic_DNA"/>
</dbReference>
<dbReference type="STRING" id="4909.A0A1Z8JQ90"/>
<evidence type="ECO:0000313" key="2">
    <source>
        <dbReference type="EMBL" id="AWU77810.1"/>
    </source>
</evidence>
<keyword evidence="5" id="KW-1185">Reference proteome</keyword>
<dbReference type="RefSeq" id="XP_029323287.1">
    <property type="nucleotide sequence ID" value="XM_029467427.1"/>
</dbReference>
<dbReference type="KEGG" id="pkz:C5L36_0D05360"/>
<accession>A0A1Z8JQ90</accession>
<feature type="transmembrane region" description="Helical" evidence="1">
    <location>
        <begin position="89"/>
        <end position="110"/>
    </location>
</feature>